<comment type="caution">
    <text evidence="2">The sequence shown here is derived from an EMBL/GenBank/DDBJ whole genome shotgun (WGS) entry which is preliminary data.</text>
</comment>
<evidence type="ECO:0000313" key="4">
    <source>
        <dbReference type="Proteomes" id="UP000078090"/>
    </source>
</evidence>
<protein>
    <submittedName>
        <fullName evidence="2">Heme-binding protein</fullName>
    </submittedName>
</protein>
<evidence type="ECO:0000313" key="2">
    <source>
        <dbReference type="EMBL" id="OAI09502.1"/>
    </source>
</evidence>
<dbReference type="Gene3D" id="3.20.80.10">
    <property type="entry name" value="Regulatory factor, effector binding domain"/>
    <property type="match status" value="1"/>
</dbReference>
<dbReference type="AlphaFoldDB" id="A0A177MV72"/>
<name>A0A177MV72_METMH</name>
<evidence type="ECO:0000313" key="1">
    <source>
        <dbReference type="EMBL" id="OAI07939.1"/>
    </source>
</evidence>
<dbReference type="PANTHER" id="PTHR11220">
    <property type="entry name" value="HEME-BINDING PROTEIN-RELATED"/>
    <property type="match status" value="1"/>
</dbReference>
<dbReference type="SUPFAM" id="SSF55136">
    <property type="entry name" value="Probable bacterial effector-binding domain"/>
    <property type="match status" value="1"/>
</dbReference>
<dbReference type="InterPro" id="IPR006917">
    <property type="entry name" value="SOUL_heme-bd"/>
</dbReference>
<evidence type="ECO:0000313" key="3">
    <source>
        <dbReference type="Proteomes" id="UP000077763"/>
    </source>
</evidence>
<dbReference type="PROSITE" id="PS51257">
    <property type="entry name" value="PROKAR_LIPOPROTEIN"/>
    <property type="match status" value="1"/>
</dbReference>
<dbReference type="RefSeq" id="WP_064007399.1">
    <property type="nucleotide sequence ID" value="NZ_LUUG01000049.1"/>
</dbReference>
<sequence length="205" mass="22703">MKNPFAALLSVILTGCTVMGIRSSAEPQYQLLSEQGDLQIRQYPPLLIAETVIDEDYAQAGNIGFNRLAGYIFGGNQQKQRMAMTAPVFRENAGEQIAMTAPVLQQAVDNKWTMAFVMPAGYSLETLPTPIDPQVTIKALSAKKVAVLRYSGSLNLEKINEKSQLLMAWLEQQQLTPLSAPRSAAYDPPWTLPALRRNEIHIDIE</sequence>
<reference evidence="3 4" key="1">
    <citation type="submission" date="2016-03" db="EMBL/GenBank/DDBJ databases">
        <authorList>
            <person name="Ploux O."/>
        </authorList>
    </citation>
    <scope>NUCLEOTIDE SEQUENCE [LARGE SCALE GENOMIC DNA]</scope>
    <source>
        <strain evidence="1 4">R-45363</strain>
        <strain evidence="2 3">R-45371</strain>
    </source>
</reference>
<dbReference type="OrthoDB" id="2156220at2"/>
<dbReference type="InterPro" id="IPR011256">
    <property type="entry name" value="Reg_factor_effector_dom_sf"/>
</dbReference>
<organism evidence="2 3">
    <name type="scientific">Methylomonas methanica</name>
    <dbReference type="NCBI Taxonomy" id="421"/>
    <lineage>
        <taxon>Bacteria</taxon>
        <taxon>Pseudomonadati</taxon>
        <taxon>Pseudomonadota</taxon>
        <taxon>Gammaproteobacteria</taxon>
        <taxon>Methylococcales</taxon>
        <taxon>Methylococcaceae</taxon>
        <taxon>Methylomonas</taxon>
    </lineage>
</organism>
<dbReference type="EMBL" id="LUUG01000049">
    <property type="protein sequence ID" value="OAI07939.1"/>
    <property type="molecule type" value="Genomic_DNA"/>
</dbReference>
<proteinExistence type="predicted"/>
<dbReference type="Proteomes" id="UP000077763">
    <property type="component" value="Unassembled WGS sequence"/>
</dbReference>
<dbReference type="Proteomes" id="UP000078090">
    <property type="component" value="Unassembled WGS sequence"/>
</dbReference>
<dbReference type="EMBL" id="LUUH01000002">
    <property type="protein sequence ID" value="OAI09502.1"/>
    <property type="molecule type" value="Genomic_DNA"/>
</dbReference>
<dbReference type="Pfam" id="PF04832">
    <property type="entry name" value="SOUL"/>
    <property type="match status" value="2"/>
</dbReference>
<dbReference type="PANTHER" id="PTHR11220:SF1">
    <property type="entry name" value="HEME-BINDING PROTEIN 2"/>
    <property type="match status" value="1"/>
</dbReference>
<accession>A0A177MV72</accession>
<gene>
    <name evidence="1" type="ORF">A1332_00665</name>
    <name evidence="2" type="ORF">A1353_04120</name>
</gene>